<dbReference type="PANTHER" id="PTHR30528">
    <property type="entry name" value="CYTOPLASMIC PROTEIN"/>
    <property type="match status" value="1"/>
</dbReference>
<dbReference type="PANTHER" id="PTHR30528:SF0">
    <property type="entry name" value="CYTOPLASMIC PROTEIN"/>
    <property type="match status" value="1"/>
</dbReference>
<gene>
    <name evidence="1" type="ORF">AADG42_08000</name>
</gene>
<name>A0ABZ3FMH4_9ACTN</name>
<dbReference type="EMBL" id="CP154795">
    <property type="protein sequence ID" value="XAN07237.1"/>
    <property type="molecule type" value="Genomic_DNA"/>
</dbReference>
<reference evidence="1 2" key="1">
    <citation type="submission" date="2024-04" db="EMBL/GenBank/DDBJ databases">
        <title>Isolation of an actinomycete strain from pig manure.</title>
        <authorList>
            <person name="Gong T."/>
            <person name="Yu Z."/>
            <person name="An M."/>
            <person name="Wei C."/>
            <person name="Yang W."/>
            <person name="Liu L."/>
        </authorList>
    </citation>
    <scope>NUCLEOTIDE SEQUENCE [LARGE SCALE GENOMIC DNA]</scope>
    <source>
        <strain evidence="1 2">ZF39</strain>
    </source>
</reference>
<protein>
    <submittedName>
        <fullName evidence="1">Crosslink repair DNA glycosylase YcaQ family protein</fullName>
    </submittedName>
</protein>
<organism evidence="1 2">
    <name type="scientific">Ammonicoccus fulvus</name>
    <dbReference type="NCBI Taxonomy" id="3138240"/>
    <lineage>
        <taxon>Bacteria</taxon>
        <taxon>Bacillati</taxon>
        <taxon>Actinomycetota</taxon>
        <taxon>Actinomycetes</taxon>
        <taxon>Propionibacteriales</taxon>
        <taxon>Propionibacteriaceae</taxon>
        <taxon>Ammonicoccus</taxon>
    </lineage>
</organism>
<evidence type="ECO:0000313" key="2">
    <source>
        <dbReference type="Proteomes" id="UP001442841"/>
    </source>
</evidence>
<dbReference type="RefSeq" id="WP_425308687.1">
    <property type="nucleotide sequence ID" value="NZ_CP154795.1"/>
</dbReference>
<evidence type="ECO:0000313" key="1">
    <source>
        <dbReference type="EMBL" id="XAN07237.1"/>
    </source>
</evidence>
<dbReference type="InterPro" id="IPR009351">
    <property type="entry name" value="AlkZ-like"/>
</dbReference>
<accession>A0ABZ3FMH4</accession>
<dbReference type="Pfam" id="PF06224">
    <property type="entry name" value="AlkZ-like"/>
    <property type="match status" value="1"/>
</dbReference>
<proteinExistence type="predicted"/>
<keyword evidence="2" id="KW-1185">Reference proteome</keyword>
<dbReference type="Proteomes" id="UP001442841">
    <property type="component" value="Chromosome"/>
</dbReference>
<sequence>MGRCRWHGAAAGGRTRSDRLITTRALSPAQARRIALAAQGFGSARPARAVTVRDLQRVIDRVAQFQIDSINIVRRAHYLPLFSRLGAYDTALLDRIAHRSPRRLFEYWGHAASLIDVALQPALRFRMARAEAEAWGSMRRIAAEHPALIERVLEDVARVGPVTARGLEQVEEDLAREHWGWNWSSVKTTCEWLFWSGEITAAGRNAQFERIFDLPERVLPAAVTAAPTPSDAEAHLTLVRRAAAALGIGSLGCFADYFRLDRSETRAAIDHLVGTGELEPVTVAGWPRELWLAADARRPRAIAARALVSPFDSLVFERRRLRELFGFDYRIEIYVPAARRRHGYYVYPFLLGDRFVARVDLKADRATGVLRVLGAWAEEGADPAYVSGELAAELTDLAGWLGLDRVEAVANGDLAPALAARLPG</sequence>